<accession>A0A644Z6D2</accession>
<dbReference type="AlphaFoldDB" id="A0A644Z6D2"/>
<reference evidence="2" key="1">
    <citation type="submission" date="2019-08" db="EMBL/GenBank/DDBJ databases">
        <authorList>
            <person name="Kucharzyk K."/>
            <person name="Murdoch R.W."/>
            <person name="Higgins S."/>
            <person name="Loffler F."/>
        </authorList>
    </citation>
    <scope>NUCLEOTIDE SEQUENCE</scope>
</reference>
<gene>
    <name evidence="2" type="ORF">SDC9_82442</name>
</gene>
<name>A0A644Z6D2_9ZZZZ</name>
<keyword evidence="1" id="KW-0472">Membrane</keyword>
<feature type="transmembrane region" description="Helical" evidence="1">
    <location>
        <begin position="125"/>
        <end position="144"/>
    </location>
</feature>
<protein>
    <submittedName>
        <fullName evidence="2">Uncharacterized protein</fullName>
    </submittedName>
</protein>
<evidence type="ECO:0000256" key="1">
    <source>
        <dbReference type="SAM" id="Phobius"/>
    </source>
</evidence>
<keyword evidence="1" id="KW-0812">Transmembrane</keyword>
<feature type="transmembrane region" description="Helical" evidence="1">
    <location>
        <begin position="85"/>
        <end position="105"/>
    </location>
</feature>
<comment type="caution">
    <text evidence="2">The sequence shown here is derived from an EMBL/GenBank/DDBJ whole genome shotgun (WGS) entry which is preliminary data.</text>
</comment>
<keyword evidence="1" id="KW-1133">Transmembrane helix</keyword>
<dbReference type="EMBL" id="VSSQ01007417">
    <property type="protein sequence ID" value="MPM35848.1"/>
    <property type="molecule type" value="Genomic_DNA"/>
</dbReference>
<evidence type="ECO:0000313" key="2">
    <source>
        <dbReference type="EMBL" id="MPM35848.1"/>
    </source>
</evidence>
<organism evidence="2">
    <name type="scientific">bioreactor metagenome</name>
    <dbReference type="NCBI Taxonomy" id="1076179"/>
    <lineage>
        <taxon>unclassified sequences</taxon>
        <taxon>metagenomes</taxon>
        <taxon>ecological metagenomes</taxon>
    </lineage>
</organism>
<proteinExistence type="predicted"/>
<sequence length="194" mass="22007">MLHLYFHPEFRSKIFNQLPEIHSFIGDVVKNRFTPIALILNVSYFHIQAKAFGHLSGSDHGGLFFGFRQFILFHIRRTHYPVNPLWTTVAIFAIIIFAHLHLNQLPGKCYSSDIVSGRSLNGNNISFFQFNVVAVYVISFPGIFKLNFHHIGQFLHLGEVVLPIVNMKFGGVFGTSLATTVVSHGRCFFGDNVR</sequence>